<keyword evidence="8 10" id="KW-0414">Isoprene biosynthesis</keyword>
<dbReference type="GO" id="GO:0005524">
    <property type="term" value="F:ATP binding"/>
    <property type="evidence" value="ECO:0007669"/>
    <property type="project" value="UniProtKB-UniRule"/>
</dbReference>
<proteinExistence type="inferred from homology"/>
<dbReference type="EMBL" id="QYRN01000009">
    <property type="protein sequence ID" value="RIX98818.1"/>
    <property type="molecule type" value="Genomic_DNA"/>
</dbReference>
<dbReference type="SUPFAM" id="SSF54211">
    <property type="entry name" value="Ribosomal protein S5 domain 2-like"/>
    <property type="match status" value="1"/>
</dbReference>
<evidence type="ECO:0000259" key="12">
    <source>
        <dbReference type="Pfam" id="PF08544"/>
    </source>
</evidence>
<comment type="caution">
    <text evidence="13">The sequence shown here is derived from an EMBL/GenBank/DDBJ whole genome shotgun (WGS) entry which is preliminary data.</text>
</comment>
<dbReference type="RefSeq" id="WP_119541208.1">
    <property type="nucleotide sequence ID" value="NZ_QYRN01000009.1"/>
</dbReference>
<feature type="active site" evidence="10">
    <location>
        <position position="147"/>
    </location>
</feature>
<evidence type="ECO:0000313" key="13">
    <source>
        <dbReference type="EMBL" id="RIX98818.1"/>
    </source>
</evidence>
<protein>
    <recommendedName>
        <fullName evidence="3 10">4-diphosphocytidyl-2-C-methyl-D-erythritol kinase</fullName>
        <shortName evidence="10">CMK</shortName>
        <ecNumber evidence="2 10">2.7.1.148</ecNumber>
    </recommendedName>
    <alternativeName>
        <fullName evidence="9 10">4-(cytidine-5'-diphospho)-2-C-methyl-D-erythritol kinase</fullName>
    </alternativeName>
</protein>
<comment type="catalytic activity">
    <reaction evidence="10">
        <text>4-CDP-2-C-methyl-D-erythritol + ATP = 4-CDP-2-C-methyl-D-erythritol 2-phosphate + ADP + H(+)</text>
        <dbReference type="Rhea" id="RHEA:18437"/>
        <dbReference type="ChEBI" id="CHEBI:15378"/>
        <dbReference type="ChEBI" id="CHEBI:30616"/>
        <dbReference type="ChEBI" id="CHEBI:57823"/>
        <dbReference type="ChEBI" id="CHEBI:57919"/>
        <dbReference type="ChEBI" id="CHEBI:456216"/>
        <dbReference type="EC" id="2.7.1.148"/>
    </reaction>
</comment>
<feature type="domain" description="GHMP kinase N-terminal" evidence="11">
    <location>
        <begin position="83"/>
        <end position="154"/>
    </location>
</feature>
<evidence type="ECO:0000256" key="10">
    <source>
        <dbReference type="HAMAP-Rule" id="MF_00061"/>
    </source>
</evidence>
<name>A0A3A1WGU7_9HYPH</name>
<evidence type="ECO:0000256" key="4">
    <source>
        <dbReference type="ARBA" id="ARBA00022679"/>
    </source>
</evidence>
<feature type="binding site" evidence="10">
    <location>
        <begin position="107"/>
        <end position="117"/>
    </location>
    <ligand>
        <name>ATP</name>
        <dbReference type="ChEBI" id="CHEBI:30616"/>
    </ligand>
</feature>
<dbReference type="PANTHER" id="PTHR43527:SF2">
    <property type="entry name" value="4-DIPHOSPHOCYTIDYL-2-C-METHYL-D-ERYTHRITOL KINASE, CHLOROPLASTIC"/>
    <property type="match status" value="1"/>
</dbReference>
<comment type="pathway">
    <text evidence="10">Isoprenoid biosynthesis; isopentenyl diphosphate biosynthesis via DXP pathway; isopentenyl diphosphate from 1-deoxy-D-xylulose 5-phosphate: step 3/6.</text>
</comment>
<dbReference type="InterPro" id="IPR004424">
    <property type="entry name" value="IspE"/>
</dbReference>
<dbReference type="Gene3D" id="3.30.70.890">
    <property type="entry name" value="GHMP kinase, C-terminal domain"/>
    <property type="match status" value="1"/>
</dbReference>
<dbReference type="HAMAP" id="MF_00061">
    <property type="entry name" value="IspE"/>
    <property type="match status" value="1"/>
</dbReference>
<keyword evidence="4 10" id="KW-0808">Transferase</keyword>
<keyword evidence="7 10" id="KW-0067">ATP-binding</keyword>
<dbReference type="GO" id="GO:0050515">
    <property type="term" value="F:4-(cytidine 5'-diphospho)-2-C-methyl-D-erythritol kinase activity"/>
    <property type="evidence" value="ECO:0007669"/>
    <property type="project" value="UniProtKB-UniRule"/>
</dbReference>
<dbReference type="GO" id="GO:0019288">
    <property type="term" value="P:isopentenyl diphosphate biosynthetic process, methylerythritol 4-phosphate pathway"/>
    <property type="evidence" value="ECO:0007669"/>
    <property type="project" value="UniProtKB-UniRule"/>
</dbReference>
<sequence>MDALVRETAVASVAARAKLNLALHVVGRRADGYHELESLVAFADFGDRLEIAPAERDAFRVDGPLGAGVPTDAANLVLRARALARACAAEAGLDLEPLDIRLTKHLPHAAGIGGGSADAGALLAWVVARHPSLGPRIAERCVALGADVPMCLAGEAAVVRGIGERRGRLAALPALPVVLVNPGVPLATPAVFAGLARRDNAPLPPLPEGFADLGTLAGYLAATRNDLEPPACALAPAVAHAVAALQASGAGFARMSGSGATVFGLFADRAGAEAAARAIVAERPGWWVRVSCLTGQGR</sequence>
<evidence type="ECO:0000256" key="5">
    <source>
        <dbReference type="ARBA" id="ARBA00022741"/>
    </source>
</evidence>
<dbReference type="EC" id="2.7.1.148" evidence="2 10"/>
<keyword evidence="14" id="KW-1185">Reference proteome</keyword>
<dbReference type="OrthoDB" id="9809438at2"/>
<evidence type="ECO:0000256" key="8">
    <source>
        <dbReference type="ARBA" id="ARBA00023229"/>
    </source>
</evidence>
<comment type="similarity">
    <text evidence="1 10">Belongs to the GHMP kinase family. IspE subfamily.</text>
</comment>
<dbReference type="Pfam" id="PF08544">
    <property type="entry name" value="GHMP_kinases_C"/>
    <property type="match status" value="1"/>
</dbReference>
<dbReference type="InterPro" id="IPR020568">
    <property type="entry name" value="Ribosomal_Su5_D2-typ_SF"/>
</dbReference>
<dbReference type="InterPro" id="IPR036554">
    <property type="entry name" value="GHMP_kinase_C_sf"/>
</dbReference>
<evidence type="ECO:0000256" key="7">
    <source>
        <dbReference type="ARBA" id="ARBA00022840"/>
    </source>
</evidence>
<comment type="function">
    <text evidence="10">Catalyzes the phosphorylation of the position 2 hydroxy group of 4-diphosphocytidyl-2C-methyl-D-erythritol.</text>
</comment>
<evidence type="ECO:0000259" key="11">
    <source>
        <dbReference type="Pfam" id="PF00288"/>
    </source>
</evidence>
<accession>A0A3A1WGU7</accession>
<feature type="active site" evidence="10">
    <location>
        <position position="18"/>
    </location>
</feature>
<dbReference type="PANTHER" id="PTHR43527">
    <property type="entry name" value="4-DIPHOSPHOCYTIDYL-2-C-METHYL-D-ERYTHRITOL KINASE, CHLOROPLASTIC"/>
    <property type="match status" value="1"/>
</dbReference>
<dbReference type="InterPro" id="IPR006204">
    <property type="entry name" value="GHMP_kinase_N_dom"/>
</dbReference>
<evidence type="ECO:0000313" key="14">
    <source>
        <dbReference type="Proteomes" id="UP000265750"/>
    </source>
</evidence>
<dbReference type="UniPathway" id="UPA00056">
    <property type="reaction ID" value="UER00094"/>
</dbReference>
<dbReference type="InterPro" id="IPR014721">
    <property type="entry name" value="Ribsml_uS5_D2-typ_fold_subgr"/>
</dbReference>
<dbReference type="InterPro" id="IPR013750">
    <property type="entry name" value="GHMP_kinase_C_dom"/>
</dbReference>
<feature type="domain" description="GHMP kinase C-terminal" evidence="12">
    <location>
        <begin position="211"/>
        <end position="279"/>
    </location>
</feature>
<organism evidence="13 14">
    <name type="scientific">Aureimonas flava</name>
    <dbReference type="NCBI Taxonomy" id="2320271"/>
    <lineage>
        <taxon>Bacteria</taxon>
        <taxon>Pseudomonadati</taxon>
        <taxon>Pseudomonadota</taxon>
        <taxon>Alphaproteobacteria</taxon>
        <taxon>Hyphomicrobiales</taxon>
        <taxon>Aurantimonadaceae</taxon>
        <taxon>Aureimonas</taxon>
    </lineage>
</organism>
<dbReference type="AlphaFoldDB" id="A0A3A1WGU7"/>
<keyword evidence="5 10" id="KW-0547">Nucleotide-binding</keyword>
<evidence type="ECO:0000256" key="3">
    <source>
        <dbReference type="ARBA" id="ARBA00017473"/>
    </source>
</evidence>
<gene>
    <name evidence="10" type="primary">ispE</name>
    <name evidence="13" type="ORF">D3218_16705</name>
</gene>
<dbReference type="PIRSF" id="PIRSF010376">
    <property type="entry name" value="IspE"/>
    <property type="match status" value="1"/>
</dbReference>
<dbReference type="NCBIfam" id="TIGR00154">
    <property type="entry name" value="ispE"/>
    <property type="match status" value="1"/>
</dbReference>
<dbReference type="NCBIfam" id="NF011202">
    <property type="entry name" value="PRK14608.1"/>
    <property type="match status" value="1"/>
</dbReference>
<evidence type="ECO:0000256" key="2">
    <source>
        <dbReference type="ARBA" id="ARBA00012052"/>
    </source>
</evidence>
<dbReference type="Proteomes" id="UP000265750">
    <property type="component" value="Unassembled WGS sequence"/>
</dbReference>
<dbReference type="Gene3D" id="3.30.230.10">
    <property type="match status" value="1"/>
</dbReference>
<dbReference type="SUPFAM" id="SSF55060">
    <property type="entry name" value="GHMP Kinase, C-terminal domain"/>
    <property type="match status" value="1"/>
</dbReference>
<evidence type="ECO:0000256" key="9">
    <source>
        <dbReference type="ARBA" id="ARBA00032554"/>
    </source>
</evidence>
<evidence type="ECO:0000256" key="6">
    <source>
        <dbReference type="ARBA" id="ARBA00022777"/>
    </source>
</evidence>
<keyword evidence="6 10" id="KW-0418">Kinase</keyword>
<dbReference type="Pfam" id="PF00288">
    <property type="entry name" value="GHMP_kinases_N"/>
    <property type="match status" value="1"/>
</dbReference>
<dbReference type="GO" id="GO:0016114">
    <property type="term" value="P:terpenoid biosynthetic process"/>
    <property type="evidence" value="ECO:0007669"/>
    <property type="project" value="UniProtKB-UniRule"/>
</dbReference>
<evidence type="ECO:0000256" key="1">
    <source>
        <dbReference type="ARBA" id="ARBA00009684"/>
    </source>
</evidence>
<reference evidence="14" key="1">
    <citation type="submission" date="2018-09" db="EMBL/GenBank/DDBJ databases">
        <authorList>
            <person name="Tuo L."/>
        </authorList>
    </citation>
    <scope>NUCLEOTIDE SEQUENCE [LARGE SCALE GENOMIC DNA]</scope>
    <source>
        <strain evidence="14">M2BS4Y-1</strain>
    </source>
</reference>